<comment type="caution">
    <text evidence="2">The sequence shown here is derived from an EMBL/GenBank/DDBJ whole genome shotgun (WGS) entry which is preliminary data.</text>
</comment>
<dbReference type="Proteomes" id="UP001642464">
    <property type="component" value="Unassembled WGS sequence"/>
</dbReference>
<evidence type="ECO:0000256" key="1">
    <source>
        <dbReference type="SAM" id="MobiDB-lite"/>
    </source>
</evidence>
<gene>
    <name evidence="2" type="ORF">SCF082_LOCUS6894</name>
</gene>
<dbReference type="EMBL" id="CAXAMM010003814">
    <property type="protein sequence ID" value="CAK9001374.1"/>
    <property type="molecule type" value="Genomic_DNA"/>
</dbReference>
<evidence type="ECO:0000313" key="3">
    <source>
        <dbReference type="Proteomes" id="UP001642464"/>
    </source>
</evidence>
<keyword evidence="3" id="KW-1185">Reference proteome</keyword>
<organism evidence="2 3">
    <name type="scientific">Durusdinium trenchii</name>
    <dbReference type="NCBI Taxonomy" id="1381693"/>
    <lineage>
        <taxon>Eukaryota</taxon>
        <taxon>Sar</taxon>
        <taxon>Alveolata</taxon>
        <taxon>Dinophyceae</taxon>
        <taxon>Suessiales</taxon>
        <taxon>Symbiodiniaceae</taxon>
        <taxon>Durusdinium</taxon>
    </lineage>
</organism>
<proteinExistence type="predicted"/>
<feature type="region of interest" description="Disordered" evidence="1">
    <location>
        <begin position="1"/>
        <end position="26"/>
    </location>
</feature>
<feature type="region of interest" description="Disordered" evidence="1">
    <location>
        <begin position="139"/>
        <end position="164"/>
    </location>
</feature>
<feature type="non-terminal residue" evidence="2">
    <location>
        <position position="264"/>
    </location>
</feature>
<reference evidence="2 3" key="1">
    <citation type="submission" date="2024-02" db="EMBL/GenBank/DDBJ databases">
        <authorList>
            <person name="Chen Y."/>
            <person name="Shah S."/>
            <person name="Dougan E. K."/>
            <person name="Thang M."/>
            <person name="Chan C."/>
        </authorList>
    </citation>
    <scope>NUCLEOTIDE SEQUENCE [LARGE SCALE GENOMIC DNA]</scope>
</reference>
<protein>
    <submittedName>
        <fullName evidence="2">Pre-mRNA-processing factor 17</fullName>
    </submittedName>
</protein>
<accession>A0ABP0IIZ4</accession>
<sequence>MDGQEDMAPQIREVRTHTAPPDQALLGGKRHMARIEDITLKDSGRTSIPSVSLQENDDLFGSLSQIELEEVMRAVRKRVLPKSALEELDSKTSINDLDFDTLPLVALSDKPQVEEEEDVQMLGDGEEDVMPMDLNAGIEDEATPAPSAHTPALHTSPIPLGAAHTSPIPLQGEDDLDQVAAQAALQLVPFPNPVVARQLLTLGEEERQAVLTFFPAPRREEVQILLDQAPDPNAPASARAAYARYQAPEPLPLEPGATVAAPFE</sequence>
<evidence type="ECO:0000313" key="2">
    <source>
        <dbReference type="EMBL" id="CAK9001374.1"/>
    </source>
</evidence>
<name>A0ABP0IIZ4_9DINO</name>